<dbReference type="EMBL" id="CAEZVD010000017">
    <property type="protein sequence ID" value="CAB4617973.1"/>
    <property type="molecule type" value="Genomic_DNA"/>
</dbReference>
<protein>
    <submittedName>
        <fullName evidence="2">Unannotated protein</fullName>
    </submittedName>
</protein>
<feature type="transmembrane region" description="Helical" evidence="1">
    <location>
        <begin position="46"/>
        <end position="69"/>
    </location>
</feature>
<dbReference type="Pfam" id="PF11298">
    <property type="entry name" value="DUF3099"/>
    <property type="match status" value="1"/>
</dbReference>
<keyword evidence="1" id="KW-0472">Membrane</keyword>
<name>A0A6J6HZK5_9ZZZZ</name>
<reference evidence="2" key="1">
    <citation type="submission" date="2020-05" db="EMBL/GenBank/DDBJ databases">
        <authorList>
            <person name="Chiriac C."/>
            <person name="Salcher M."/>
            <person name="Ghai R."/>
            <person name="Kavagutti S V."/>
        </authorList>
    </citation>
    <scope>NUCLEOTIDE SEQUENCE</scope>
</reference>
<dbReference type="InterPro" id="IPR021449">
    <property type="entry name" value="DUF3099"/>
</dbReference>
<gene>
    <name evidence="2" type="ORF">UFOPK1909_00336</name>
</gene>
<evidence type="ECO:0000256" key="1">
    <source>
        <dbReference type="SAM" id="Phobius"/>
    </source>
</evidence>
<keyword evidence="1" id="KW-0812">Transmembrane</keyword>
<feature type="transmembrane region" description="Helical" evidence="1">
    <location>
        <begin position="22"/>
        <end position="40"/>
    </location>
</feature>
<accession>A0A6J6HZK5</accession>
<keyword evidence="1" id="KW-1133">Transmembrane helix</keyword>
<organism evidence="2">
    <name type="scientific">freshwater metagenome</name>
    <dbReference type="NCBI Taxonomy" id="449393"/>
    <lineage>
        <taxon>unclassified sequences</taxon>
        <taxon>metagenomes</taxon>
        <taxon>ecological metagenomes</taxon>
    </lineage>
</organism>
<dbReference type="AlphaFoldDB" id="A0A6J6HZK5"/>
<sequence length="102" mass="10924">MAKPQSLTSIEQSPEAERKTRMIKYTIAMSIRVVCIVLAMFVQGWLMWVCFAGAILLPYFAVVIANAVGPGSGSSSLPKAMAPTLVITADSFTKAAKKDGDQ</sequence>
<evidence type="ECO:0000313" key="2">
    <source>
        <dbReference type="EMBL" id="CAB4617973.1"/>
    </source>
</evidence>
<proteinExistence type="predicted"/>